<keyword evidence="6 12" id="KW-0133">Cell shape</keyword>
<keyword evidence="11 12" id="KW-0961">Cell wall biogenesis/degradation</keyword>
<evidence type="ECO:0000313" key="15">
    <source>
        <dbReference type="EMBL" id="AKF07298.1"/>
    </source>
</evidence>
<dbReference type="Proteomes" id="UP000034883">
    <property type="component" value="Chromosome"/>
</dbReference>
<dbReference type="GO" id="GO:0051992">
    <property type="term" value="F:UDP-N-acetylmuramoyl-L-alanyl-D-glutamyl-meso-2,6-diaminopimelyl-D-alanyl-D-alanine:undecaprenyl-phosphate transferase activity"/>
    <property type="evidence" value="ECO:0007669"/>
    <property type="project" value="RHEA"/>
</dbReference>
<evidence type="ECO:0000256" key="10">
    <source>
        <dbReference type="ARBA" id="ARBA00023306"/>
    </source>
</evidence>
<dbReference type="InterPro" id="IPR003524">
    <property type="entry name" value="PNAcMuramoyl-5peptid_Trfase"/>
</dbReference>
<dbReference type="RefSeq" id="WP_053234577.1">
    <property type="nucleotide sequence ID" value="NZ_CP011125.1"/>
</dbReference>
<feature type="transmembrane region" description="Helical" evidence="12">
    <location>
        <begin position="97"/>
        <end position="114"/>
    </location>
</feature>
<name>A0A0F6W4N4_9BACT</name>
<keyword evidence="16" id="KW-1185">Reference proteome</keyword>
<accession>A0A0F6W4N4</accession>
<evidence type="ECO:0000256" key="13">
    <source>
        <dbReference type="NCBIfam" id="TIGR00445"/>
    </source>
</evidence>
<dbReference type="HAMAP" id="MF_00038">
    <property type="entry name" value="MraY"/>
    <property type="match status" value="1"/>
</dbReference>
<comment type="function">
    <text evidence="12">Catalyzes the initial step of the lipid cycle reactions in the biosynthesis of the cell wall peptidoglycan: transfers peptidoglycan precursor phospho-MurNAc-pentapeptide from UDP-MurNAc-pentapeptide onto the lipid carrier undecaprenyl phosphate, yielding undecaprenyl-pyrophosphoryl-MurNAc-pentapeptide, known as lipid I.</text>
</comment>
<feature type="transmembrane region" description="Helical" evidence="12">
    <location>
        <begin position="134"/>
        <end position="150"/>
    </location>
</feature>
<dbReference type="InterPro" id="IPR000715">
    <property type="entry name" value="Glycosyl_transferase_4"/>
</dbReference>
<dbReference type="GO" id="GO:0046872">
    <property type="term" value="F:metal ion binding"/>
    <property type="evidence" value="ECO:0007669"/>
    <property type="project" value="UniProtKB-KW"/>
</dbReference>
<organism evidence="15 16">
    <name type="scientific">Sandaracinus amylolyticus</name>
    <dbReference type="NCBI Taxonomy" id="927083"/>
    <lineage>
        <taxon>Bacteria</taxon>
        <taxon>Pseudomonadati</taxon>
        <taxon>Myxococcota</taxon>
        <taxon>Polyangia</taxon>
        <taxon>Polyangiales</taxon>
        <taxon>Sandaracinaceae</taxon>
        <taxon>Sandaracinus</taxon>
    </lineage>
</organism>
<evidence type="ECO:0000256" key="11">
    <source>
        <dbReference type="ARBA" id="ARBA00023316"/>
    </source>
</evidence>
<feature type="transmembrane region" description="Helical" evidence="12">
    <location>
        <begin position="351"/>
        <end position="370"/>
    </location>
</feature>
<dbReference type="Pfam" id="PF10555">
    <property type="entry name" value="MraY_sig1"/>
    <property type="match status" value="1"/>
</dbReference>
<dbReference type="UniPathway" id="UPA00219"/>
<keyword evidence="8 12" id="KW-1133">Transmembrane helix</keyword>
<comment type="cofactor">
    <cofactor evidence="12 14">
        <name>Mg(2+)</name>
        <dbReference type="ChEBI" id="CHEBI:18420"/>
    </cofactor>
</comment>
<comment type="pathway">
    <text evidence="12">Cell wall biogenesis; peptidoglycan biosynthesis.</text>
</comment>
<keyword evidence="12 14" id="KW-0479">Metal-binding</keyword>
<keyword evidence="3 12" id="KW-0132">Cell division</keyword>
<feature type="transmembrane region" description="Helical" evidence="12">
    <location>
        <begin position="302"/>
        <end position="324"/>
    </location>
</feature>
<feature type="transmembrane region" description="Helical" evidence="12">
    <location>
        <begin position="183"/>
        <end position="202"/>
    </location>
</feature>
<evidence type="ECO:0000256" key="5">
    <source>
        <dbReference type="ARBA" id="ARBA00022692"/>
    </source>
</evidence>
<feature type="binding site" evidence="14">
    <location>
        <position position="280"/>
    </location>
    <ligand>
        <name>Mg(2+)</name>
        <dbReference type="ChEBI" id="CHEBI:18420"/>
    </ligand>
</feature>
<dbReference type="NCBIfam" id="TIGR00445">
    <property type="entry name" value="mraY"/>
    <property type="match status" value="1"/>
</dbReference>
<keyword evidence="9 12" id="KW-0472">Membrane</keyword>
<keyword evidence="7 12" id="KW-0573">Peptidoglycan synthesis</keyword>
<gene>
    <name evidence="12" type="primary">mraY</name>
    <name evidence="15" type="ORF">DB32_004447</name>
</gene>
<keyword evidence="12" id="KW-1003">Cell membrane</keyword>
<comment type="catalytic activity">
    <reaction evidence="12">
        <text>UDP-N-acetyl-alpha-D-muramoyl-L-alanyl-gamma-D-glutamyl-meso-2,6-diaminopimeloyl-D-alanyl-D-alanine + di-trans,octa-cis-undecaprenyl phosphate = di-trans,octa-cis-undecaprenyl diphospho-N-acetyl-alpha-D-muramoyl-L-alanyl-D-glutamyl-meso-2,6-diaminopimeloyl-D-alanyl-D-alanine + UMP</text>
        <dbReference type="Rhea" id="RHEA:28386"/>
        <dbReference type="ChEBI" id="CHEBI:57865"/>
        <dbReference type="ChEBI" id="CHEBI:60392"/>
        <dbReference type="ChEBI" id="CHEBI:61386"/>
        <dbReference type="ChEBI" id="CHEBI:61387"/>
        <dbReference type="EC" id="2.7.8.13"/>
    </reaction>
</comment>
<dbReference type="KEGG" id="samy:DB32_004447"/>
<evidence type="ECO:0000313" key="16">
    <source>
        <dbReference type="Proteomes" id="UP000034883"/>
    </source>
</evidence>
<dbReference type="GO" id="GO:0008963">
    <property type="term" value="F:phospho-N-acetylmuramoyl-pentapeptide-transferase activity"/>
    <property type="evidence" value="ECO:0007669"/>
    <property type="project" value="UniProtKB-UniRule"/>
</dbReference>
<feature type="transmembrane region" description="Helical" evidence="12">
    <location>
        <begin position="276"/>
        <end position="296"/>
    </location>
</feature>
<dbReference type="GO" id="GO:0005886">
    <property type="term" value="C:plasma membrane"/>
    <property type="evidence" value="ECO:0007669"/>
    <property type="project" value="UniProtKB-SubCell"/>
</dbReference>
<dbReference type="EC" id="2.7.8.13" evidence="12 13"/>
<feature type="transmembrane region" description="Helical" evidence="12">
    <location>
        <begin position="24"/>
        <end position="45"/>
    </location>
</feature>
<dbReference type="CDD" id="cd06852">
    <property type="entry name" value="GT_MraY"/>
    <property type="match status" value="1"/>
</dbReference>
<keyword evidence="12 14" id="KW-0460">Magnesium</keyword>
<sequence>MIYYLLYPYSDRIGFLNVLRYVPFRVLAATMTAMLLTFGLYPWFIRRLQSRQIGQVVRKEGPQSHLSKAGTPTMGGALILLALVASTVLWADPTNTPVWLTLAVTAAYGVVGYIDDARKVRKNNTGGLSARGKLVLQFSVAIAVCAYLWYGEAGLGEDWLAIRNRLAVPFIAFDRVQIALPPWAYVMFGAFVIVATSNCVNLTDGLDGLAIGPVMINAGTYAILAYLAGVTFFGEDLADYLQIPSLESASDLSVYCGAMIGAGFGFLWFNTYPAQVFMGDVGSLALGGGLGTLAVLTKNELLSVLLGGIFVIEGVSVIGQVASFKLFKKRIFLMAPIHHHFEKKGWPEPKVIVRFWIISIMLALASLATLKLR</sequence>
<feature type="binding site" evidence="14">
    <location>
        <position position="201"/>
    </location>
    <ligand>
        <name>Mg(2+)</name>
        <dbReference type="ChEBI" id="CHEBI:18420"/>
    </ligand>
</feature>
<dbReference type="GO" id="GO:0008360">
    <property type="term" value="P:regulation of cell shape"/>
    <property type="evidence" value="ECO:0007669"/>
    <property type="project" value="UniProtKB-KW"/>
</dbReference>
<dbReference type="PROSITE" id="PS01347">
    <property type="entry name" value="MRAY_1"/>
    <property type="match status" value="1"/>
</dbReference>
<evidence type="ECO:0000256" key="3">
    <source>
        <dbReference type="ARBA" id="ARBA00022618"/>
    </source>
</evidence>
<evidence type="ECO:0000256" key="14">
    <source>
        <dbReference type="PIRSR" id="PIRSR600715-1"/>
    </source>
</evidence>
<evidence type="ECO:0000256" key="6">
    <source>
        <dbReference type="ARBA" id="ARBA00022960"/>
    </source>
</evidence>
<comment type="subcellular location">
    <subcellularLocation>
        <location evidence="12">Cell membrane</location>
        <topology evidence="12">Multi-pass membrane protein</topology>
    </subcellularLocation>
    <subcellularLocation>
        <location evidence="1">Membrane</location>
        <topology evidence="1">Multi-pass membrane protein</topology>
    </subcellularLocation>
</comment>
<dbReference type="EMBL" id="CP011125">
    <property type="protein sequence ID" value="AKF07298.1"/>
    <property type="molecule type" value="Genomic_DNA"/>
</dbReference>
<dbReference type="AlphaFoldDB" id="A0A0F6W4N4"/>
<evidence type="ECO:0000256" key="2">
    <source>
        <dbReference type="ARBA" id="ARBA00005583"/>
    </source>
</evidence>
<proteinExistence type="inferred from homology"/>
<dbReference type="PANTHER" id="PTHR22926:SF5">
    <property type="entry name" value="PHOSPHO-N-ACETYLMURAMOYL-PENTAPEPTIDE-TRANSFERASE HOMOLOG"/>
    <property type="match status" value="1"/>
</dbReference>
<dbReference type="GO" id="GO:0009252">
    <property type="term" value="P:peptidoglycan biosynthetic process"/>
    <property type="evidence" value="ECO:0007669"/>
    <property type="project" value="UniProtKB-UniRule"/>
</dbReference>
<reference evidence="15 16" key="1">
    <citation type="submission" date="2015-03" db="EMBL/GenBank/DDBJ databases">
        <title>Genome assembly of Sandaracinus amylolyticus DSM 53668.</title>
        <authorList>
            <person name="Sharma G."/>
            <person name="Subramanian S."/>
        </authorList>
    </citation>
    <scope>NUCLEOTIDE SEQUENCE [LARGE SCALE GENOMIC DNA]</scope>
    <source>
        <strain evidence="15 16">DSM 53668</strain>
    </source>
</reference>
<keyword evidence="4 12" id="KW-0808">Transferase</keyword>
<evidence type="ECO:0000256" key="7">
    <source>
        <dbReference type="ARBA" id="ARBA00022984"/>
    </source>
</evidence>
<protein>
    <recommendedName>
        <fullName evidence="12 13">Phospho-N-acetylmuramoyl-pentapeptide-transferase</fullName>
        <ecNumber evidence="12 13">2.7.8.13</ecNumber>
    </recommendedName>
    <alternativeName>
        <fullName evidence="12">UDP-MurNAc-pentapeptide phosphotransferase</fullName>
    </alternativeName>
</protein>
<dbReference type="OrthoDB" id="9805475at2"/>
<feature type="transmembrane region" description="Helical" evidence="12">
    <location>
        <begin position="214"/>
        <end position="232"/>
    </location>
</feature>
<keyword evidence="10 12" id="KW-0131">Cell cycle</keyword>
<evidence type="ECO:0000256" key="1">
    <source>
        <dbReference type="ARBA" id="ARBA00004141"/>
    </source>
</evidence>
<dbReference type="STRING" id="927083.DB32_004447"/>
<dbReference type="InterPro" id="IPR018480">
    <property type="entry name" value="PNAcMuramoyl-5peptid_Trfase_CS"/>
</dbReference>
<keyword evidence="5 12" id="KW-0812">Transmembrane</keyword>
<evidence type="ECO:0000256" key="9">
    <source>
        <dbReference type="ARBA" id="ARBA00023136"/>
    </source>
</evidence>
<dbReference type="GO" id="GO:0071555">
    <property type="term" value="P:cell wall organization"/>
    <property type="evidence" value="ECO:0007669"/>
    <property type="project" value="UniProtKB-KW"/>
</dbReference>
<feature type="transmembrane region" description="Helical" evidence="12">
    <location>
        <begin position="66"/>
        <end position="91"/>
    </location>
</feature>
<dbReference type="Pfam" id="PF00953">
    <property type="entry name" value="Glycos_transf_4"/>
    <property type="match status" value="1"/>
</dbReference>
<comment type="similarity">
    <text evidence="2 12">Belongs to the glycosyltransferase 4 family. MraY subfamily.</text>
</comment>
<dbReference type="PROSITE" id="PS01348">
    <property type="entry name" value="MRAY_2"/>
    <property type="match status" value="1"/>
</dbReference>
<evidence type="ECO:0000256" key="8">
    <source>
        <dbReference type="ARBA" id="ARBA00022989"/>
    </source>
</evidence>
<evidence type="ECO:0000256" key="12">
    <source>
        <dbReference type="HAMAP-Rule" id="MF_00038"/>
    </source>
</evidence>
<dbReference type="GO" id="GO:0051301">
    <property type="term" value="P:cell division"/>
    <property type="evidence" value="ECO:0007669"/>
    <property type="project" value="UniProtKB-KW"/>
</dbReference>
<dbReference type="PANTHER" id="PTHR22926">
    <property type="entry name" value="PHOSPHO-N-ACETYLMURAMOYL-PENTAPEPTIDE-TRANSFERASE"/>
    <property type="match status" value="1"/>
</dbReference>
<evidence type="ECO:0000256" key="4">
    <source>
        <dbReference type="ARBA" id="ARBA00022679"/>
    </source>
</evidence>